<feature type="transmembrane region" description="Helical" evidence="1">
    <location>
        <begin position="309"/>
        <end position="342"/>
    </location>
</feature>
<sequence length="353" mass="37190">MRKPLELDGKKRLALSVAIAAVGVLVFEVLGLPLPFLFGPMAACLIAALSGVPLKEPKPFSVASRCILGVAVGASITPALLAQVPAMTGTVVLVPIYVIVIGLVGVPFFTRVFGYDRATAYFASMPGGLQDMVYFGAEAGGKPRTISLVQASRLLIITTTVPILLSQVYGVTFSRSIGTHIWEMPVLELLIMALAALGGWWIAVKLRLFGPALFGPFLLSAILSLVGILHFRPPAEAILFAQFFVGIGVGVHYVGTTLRELRHDVLAGIFFALLLAVLATIFTVIAHLVGGAPTIESFLSFAPGGQAEMAVVALVTGADLGFVVVHHVVRLVTVVAGAPFVGGRLFPRLSEKE</sequence>
<dbReference type="RefSeq" id="WP_188720775.1">
    <property type="nucleotide sequence ID" value="NZ_BMIF01000004.1"/>
</dbReference>
<name>A0A916RNC0_9HYPH</name>
<organism evidence="2 3">
    <name type="scientific">Nitratireductor aestuarii</name>
    <dbReference type="NCBI Taxonomy" id="1735103"/>
    <lineage>
        <taxon>Bacteria</taxon>
        <taxon>Pseudomonadati</taxon>
        <taxon>Pseudomonadota</taxon>
        <taxon>Alphaproteobacteria</taxon>
        <taxon>Hyphomicrobiales</taxon>
        <taxon>Phyllobacteriaceae</taxon>
        <taxon>Nitratireductor</taxon>
    </lineage>
</organism>
<dbReference type="Pfam" id="PF05145">
    <property type="entry name" value="AbrB"/>
    <property type="match status" value="1"/>
</dbReference>
<evidence type="ECO:0000256" key="1">
    <source>
        <dbReference type="SAM" id="Phobius"/>
    </source>
</evidence>
<dbReference type="GO" id="GO:0016020">
    <property type="term" value="C:membrane"/>
    <property type="evidence" value="ECO:0007669"/>
    <property type="project" value="InterPro"/>
</dbReference>
<dbReference type="GO" id="GO:0010468">
    <property type="term" value="P:regulation of gene expression"/>
    <property type="evidence" value="ECO:0007669"/>
    <property type="project" value="InterPro"/>
</dbReference>
<dbReference type="PIRSF" id="PIRSF038991">
    <property type="entry name" value="Protein_AbrB"/>
    <property type="match status" value="1"/>
</dbReference>
<feature type="transmembrane region" description="Helical" evidence="1">
    <location>
        <begin position="154"/>
        <end position="172"/>
    </location>
</feature>
<feature type="transmembrane region" description="Helical" evidence="1">
    <location>
        <begin position="90"/>
        <end position="109"/>
    </location>
</feature>
<reference evidence="2" key="2">
    <citation type="submission" date="2020-09" db="EMBL/GenBank/DDBJ databases">
        <authorList>
            <person name="Sun Q."/>
            <person name="Zhou Y."/>
        </authorList>
    </citation>
    <scope>NUCLEOTIDE SEQUENCE</scope>
    <source>
        <strain evidence="2">CGMCC 1.15320</strain>
    </source>
</reference>
<feature type="transmembrane region" description="Helical" evidence="1">
    <location>
        <begin position="12"/>
        <end position="30"/>
    </location>
</feature>
<feature type="transmembrane region" description="Helical" evidence="1">
    <location>
        <begin position="36"/>
        <end position="54"/>
    </location>
</feature>
<keyword evidence="1" id="KW-0812">Transmembrane</keyword>
<protein>
    <submittedName>
        <fullName evidence="2">Membrane protein</fullName>
    </submittedName>
</protein>
<feature type="transmembrane region" description="Helical" evidence="1">
    <location>
        <begin position="66"/>
        <end position="84"/>
    </location>
</feature>
<accession>A0A916RNC0</accession>
<dbReference type="AlphaFoldDB" id="A0A916RNC0"/>
<feature type="transmembrane region" description="Helical" evidence="1">
    <location>
        <begin position="237"/>
        <end position="254"/>
    </location>
</feature>
<feature type="transmembrane region" description="Helical" evidence="1">
    <location>
        <begin position="266"/>
        <end position="289"/>
    </location>
</feature>
<feature type="transmembrane region" description="Helical" evidence="1">
    <location>
        <begin position="184"/>
        <end position="204"/>
    </location>
</feature>
<keyword evidence="1" id="KW-1133">Transmembrane helix</keyword>
<dbReference type="NCBIfam" id="TIGR03082">
    <property type="entry name" value="Gneg_AbrB_dup"/>
    <property type="match status" value="1"/>
</dbReference>
<dbReference type="Proteomes" id="UP000636264">
    <property type="component" value="Unassembled WGS sequence"/>
</dbReference>
<gene>
    <name evidence="2" type="ORF">GCM10011385_16820</name>
</gene>
<dbReference type="InterPro" id="IPR017516">
    <property type="entry name" value="AbrB_dup"/>
</dbReference>
<reference evidence="2" key="1">
    <citation type="journal article" date="2014" name="Int. J. Syst. Evol. Microbiol.">
        <title>Complete genome sequence of Corynebacterium casei LMG S-19264T (=DSM 44701T), isolated from a smear-ripened cheese.</title>
        <authorList>
            <consortium name="US DOE Joint Genome Institute (JGI-PGF)"/>
            <person name="Walter F."/>
            <person name="Albersmeier A."/>
            <person name="Kalinowski J."/>
            <person name="Ruckert C."/>
        </authorList>
    </citation>
    <scope>NUCLEOTIDE SEQUENCE</scope>
    <source>
        <strain evidence="2">CGMCC 1.15320</strain>
    </source>
</reference>
<evidence type="ECO:0000313" key="3">
    <source>
        <dbReference type="Proteomes" id="UP000636264"/>
    </source>
</evidence>
<dbReference type="PANTHER" id="PTHR38457:SF1">
    <property type="entry name" value="REGULATOR ABRB-RELATED"/>
    <property type="match status" value="1"/>
</dbReference>
<feature type="transmembrane region" description="Helical" evidence="1">
    <location>
        <begin position="211"/>
        <end position="231"/>
    </location>
</feature>
<keyword evidence="3" id="KW-1185">Reference proteome</keyword>
<dbReference type="EMBL" id="BMIF01000004">
    <property type="protein sequence ID" value="GGA63641.1"/>
    <property type="molecule type" value="Genomic_DNA"/>
</dbReference>
<proteinExistence type="predicted"/>
<dbReference type="InterPro" id="IPR007820">
    <property type="entry name" value="AbrB_fam"/>
</dbReference>
<evidence type="ECO:0000313" key="2">
    <source>
        <dbReference type="EMBL" id="GGA63641.1"/>
    </source>
</evidence>
<dbReference type="PANTHER" id="PTHR38457">
    <property type="entry name" value="REGULATOR ABRB-RELATED"/>
    <property type="match status" value="1"/>
</dbReference>
<comment type="caution">
    <text evidence="2">The sequence shown here is derived from an EMBL/GenBank/DDBJ whole genome shotgun (WGS) entry which is preliminary data.</text>
</comment>
<keyword evidence="1" id="KW-0472">Membrane</keyword>